<organism evidence="3 4">
    <name type="scientific">Acinetobacter chinensis</name>
    <dbReference type="NCBI Taxonomy" id="2004650"/>
    <lineage>
        <taxon>Bacteria</taxon>
        <taxon>Pseudomonadati</taxon>
        <taxon>Pseudomonadota</taxon>
        <taxon>Gammaproteobacteria</taxon>
        <taxon>Moraxellales</taxon>
        <taxon>Moraxellaceae</taxon>
        <taxon>Acinetobacter</taxon>
    </lineage>
</organism>
<keyword evidence="2" id="KW-0812">Transmembrane</keyword>
<dbReference type="InterPro" id="IPR031982">
    <property type="entry name" value="PilE-like"/>
</dbReference>
<dbReference type="SUPFAM" id="SSF54523">
    <property type="entry name" value="Pili subunits"/>
    <property type="match status" value="1"/>
</dbReference>
<dbReference type="KEGG" id="achi:CDG60_16515"/>
<evidence type="ECO:0000313" key="3">
    <source>
        <dbReference type="EMBL" id="AXY58538.1"/>
    </source>
</evidence>
<evidence type="ECO:0000313" key="4">
    <source>
        <dbReference type="Proteomes" id="UP000263753"/>
    </source>
</evidence>
<evidence type="ECO:0000256" key="2">
    <source>
        <dbReference type="SAM" id="Phobius"/>
    </source>
</evidence>
<dbReference type="PRINTS" id="PR00813">
    <property type="entry name" value="BCTERIALGSPG"/>
</dbReference>
<dbReference type="PANTHER" id="PTHR30093:SF47">
    <property type="entry name" value="TYPE IV PILUS NON-CORE MINOR PILIN PILE"/>
    <property type="match status" value="1"/>
</dbReference>
<dbReference type="Gene3D" id="3.30.700.10">
    <property type="entry name" value="Glycoprotein, Type 4 Pilin"/>
    <property type="match status" value="1"/>
</dbReference>
<accession>A0A3B7M1R2</accession>
<protein>
    <submittedName>
        <fullName evidence="3">Prepilin-type N-terminal cleavage/methylation domain-containing protein</fullName>
    </submittedName>
</protein>
<evidence type="ECO:0000256" key="1">
    <source>
        <dbReference type="ARBA" id="ARBA00022481"/>
    </source>
</evidence>
<keyword evidence="2" id="KW-1133">Transmembrane helix</keyword>
<dbReference type="Pfam" id="PF16732">
    <property type="entry name" value="ComP_DUS"/>
    <property type="match status" value="1"/>
</dbReference>
<dbReference type="GO" id="GO:0015627">
    <property type="term" value="C:type II protein secretion system complex"/>
    <property type="evidence" value="ECO:0007669"/>
    <property type="project" value="InterPro"/>
</dbReference>
<dbReference type="RefSeq" id="WP_087512205.1">
    <property type="nucleotide sequence ID" value="NZ_CP032134.1"/>
</dbReference>
<dbReference type="InterPro" id="IPR000983">
    <property type="entry name" value="Bac_GSPG_pilin"/>
</dbReference>
<dbReference type="EMBL" id="CP032134">
    <property type="protein sequence ID" value="AXY58538.1"/>
    <property type="molecule type" value="Genomic_DNA"/>
</dbReference>
<dbReference type="PANTHER" id="PTHR30093">
    <property type="entry name" value="GENERAL SECRETION PATHWAY PROTEIN G"/>
    <property type="match status" value="1"/>
</dbReference>
<dbReference type="NCBIfam" id="TIGR02532">
    <property type="entry name" value="IV_pilin_GFxxxE"/>
    <property type="match status" value="1"/>
</dbReference>
<sequence>MQIVHPVRGFTLIELMVVVVIVAILAAIAVPSYQAYIRKAHMSAAQQEMQKLAEQLERHRAKNYTYKGFDPSFLYADAANPSQNYYVSSTGKLELPLGATGSAVKYVIEILDADEKKPLTAEDVKNGKGEVTSTIAGYRWLIRAESKDAQNYSLLLTSQGTRCKNRTYNNIGYDSCGSIANGREEW</sequence>
<dbReference type="PROSITE" id="PS00409">
    <property type="entry name" value="PROKAR_NTER_METHYL"/>
    <property type="match status" value="1"/>
</dbReference>
<dbReference type="Proteomes" id="UP000263753">
    <property type="component" value="Chromosome"/>
</dbReference>
<dbReference type="Pfam" id="PF07963">
    <property type="entry name" value="N_methyl"/>
    <property type="match status" value="1"/>
</dbReference>
<keyword evidence="2" id="KW-0472">Membrane</keyword>
<proteinExistence type="predicted"/>
<dbReference type="GO" id="GO:0015628">
    <property type="term" value="P:protein secretion by the type II secretion system"/>
    <property type="evidence" value="ECO:0007669"/>
    <property type="project" value="InterPro"/>
</dbReference>
<dbReference type="InterPro" id="IPR045584">
    <property type="entry name" value="Pilin-like"/>
</dbReference>
<dbReference type="AlphaFoldDB" id="A0A3B7M1R2"/>
<dbReference type="InterPro" id="IPR012902">
    <property type="entry name" value="N_methyl_site"/>
</dbReference>
<keyword evidence="1" id="KW-0488">Methylation</keyword>
<name>A0A3B7M1R2_9GAMM</name>
<reference evidence="4" key="1">
    <citation type="submission" date="2018-09" db="EMBL/GenBank/DDBJ databases">
        <title>The complete genome of Acinetobacter sp. strain WCHAc010005.</title>
        <authorList>
            <person name="Hu Y."/>
            <person name="Long H."/>
            <person name="Feng Y."/>
            <person name="Zong Z."/>
        </authorList>
    </citation>
    <scope>NUCLEOTIDE SEQUENCE [LARGE SCALE GENOMIC DNA]</scope>
    <source>
        <strain evidence="4">WCHAc010005</strain>
    </source>
</reference>
<dbReference type="GO" id="GO:0043683">
    <property type="term" value="P:type IV pilus assembly"/>
    <property type="evidence" value="ECO:0007669"/>
    <property type="project" value="InterPro"/>
</dbReference>
<feature type="transmembrane region" description="Helical" evidence="2">
    <location>
        <begin position="12"/>
        <end position="33"/>
    </location>
</feature>
<gene>
    <name evidence="3" type="ORF">CDG60_16515</name>
</gene>